<dbReference type="VEuPathDB" id="TriTrypDB:ECC02_010198"/>
<dbReference type="Pfam" id="PF20445">
    <property type="entry name" value="RHS_N"/>
    <property type="match status" value="1"/>
</dbReference>
<dbReference type="VEuPathDB" id="TriTrypDB:TcCL_NonESM10561"/>
<feature type="domain" description="Retrotransposon hot spot protein N-terminal" evidence="2">
    <location>
        <begin position="1"/>
        <end position="92"/>
    </location>
</feature>
<organism evidence="3 4">
    <name type="scientific">Trypanosoma cruzi</name>
    <dbReference type="NCBI Taxonomy" id="5693"/>
    <lineage>
        <taxon>Eukaryota</taxon>
        <taxon>Discoba</taxon>
        <taxon>Euglenozoa</taxon>
        <taxon>Kinetoplastea</taxon>
        <taxon>Metakinetoplastina</taxon>
        <taxon>Trypanosomatida</taxon>
        <taxon>Trypanosomatidae</taxon>
        <taxon>Trypanosoma</taxon>
        <taxon>Schizotrypanum</taxon>
    </lineage>
</organism>
<dbReference type="VEuPathDB" id="TriTrypDB:C3747_51g266"/>
<dbReference type="AlphaFoldDB" id="A0A2V2WVX9"/>
<dbReference type="Proteomes" id="UP000246078">
    <property type="component" value="Unassembled WGS sequence"/>
</dbReference>
<feature type="domain" description="Retrotransposon hot spot protein,C-terminal" evidence="1">
    <location>
        <begin position="96"/>
        <end position="244"/>
    </location>
</feature>
<dbReference type="VEuPathDB" id="TriTrypDB:C4B63_474g1"/>
<dbReference type="VEuPathDB" id="TriTrypDB:TcG_09587"/>
<comment type="caution">
    <text evidence="3">The sequence shown here is derived from an EMBL/GenBank/DDBJ whole genome shotgun (WGS) entry which is preliminary data.</text>
</comment>
<dbReference type="NCBIfam" id="TIGR01631">
    <property type="entry name" value="Trypano_RHS"/>
    <property type="match status" value="1"/>
</dbReference>
<dbReference type="Pfam" id="PF07999">
    <property type="entry name" value="RHSP"/>
    <property type="match status" value="1"/>
</dbReference>
<sequence length="328" mass="36948">MGMEVYEGKPKQSWTYKAVGELFEKDDVLEQSGAPRPRMVMLTSDKGWPYSGIVGKYIHDCHVNCEVERAWQIFKGDITEWLSSDRGTEFTPKRRVLIGTPGIGNSMAAGSYLLYQLLHHDAEQLQVVAHCLGGTAYVFDRTISTVSVYMSEPRMIKFVKELSLSRVKAYIIYDVGCTWKILSPCLPPGEWGMLVVAAPETTSYIHWVGMKRAARTIVNCPDESDVKAMCVWRSVISLRSSKRNTGERRSVPCTNWDRFFATSLTREIITIGLEIATTLWTGHPLGESSVTLFLELPNCGRVTMRSNILQGLSEYEESAMASRLSMHR</sequence>
<dbReference type="InterPro" id="IPR006518">
    <property type="entry name" value="Trypano_RHS"/>
</dbReference>
<name>A0A2V2WVX9_TRYCR</name>
<dbReference type="VEuPathDB" id="TriTrypDB:TCSYLVIO_006591"/>
<dbReference type="InterPro" id="IPR046835">
    <property type="entry name" value="RHS_N"/>
</dbReference>
<protein>
    <submittedName>
        <fullName evidence="3">Putative retrotransposon hot spot (RHS) protein</fullName>
    </submittedName>
</protein>
<evidence type="ECO:0000313" key="4">
    <source>
        <dbReference type="Proteomes" id="UP000246078"/>
    </source>
</evidence>
<reference evidence="3 4" key="1">
    <citation type="journal article" date="2018" name="Microb. Genom.">
        <title>Expanding an expanded genome: long-read sequencing of Trypanosoma cruzi.</title>
        <authorList>
            <person name="Berna L."/>
            <person name="Rodriguez M."/>
            <person name="Chiribao M.L."/>
            <person name="Parodi-Talice A."/>
            <person name="Pita S."/>
            <person name="Rijo G."/>
            <person name="Alvarez-Valin F."/>
            <person name="Robello C."/>
        </authorList>
    </citation>
    <scope>NUCLEOTIDE SEQUENCE [LARGE SCALE GENOMIC DNA]</scope>
    <source>
        <strain evidence="3 4">TCC</strain>
    </source>
</reference>
<dbReference type="InterPro" id="IPR046836">
    <property type="entry name" value="RHS_C"/>
</dbReference>
<dbReference type="VEuPathDB" id="TriTrypDB:TCDM_13046"/>
<dbReference type="EMBL" id="PRFC01000051">
    <property type="protein sequence ID" value="PWV12382.1"/>
    <property type="molecule type" value="Genomic_DNA"/>
</dbReference>
<evidence type="ECO:0000313" key="3">
    <source>
        <dbReference type="EMBL" id="PWV12382.1"/>
    </source>
</evidence>
<accession>A0A2V2WVX9</accession>
<proteinExistence type="predicted"/>
<gene>
    <name evidence="3" type="ORF">C3747_51g266</name>
</gene>
<evidence type="ECO:0000259" key="1">
    <source>
        <dbReference type="Pfam" id="PF07999"/>
    </source>
</evidence>
<evidence type="ECO:0000259" key="2">
    <source>
        <dbReference type="Pfam" id="PF20445"/>
    </source>
</evidence>